<evidence type="ECO:0000313" key="5">
    <source>
        <dbReference type="Proteomes" id="UP000054538"/>
    </source>
</evidence>
<dbReference type="GO" id="GO:0006412">
    <property type="term" value="P:translation"/>
    <property type="evidence" value="ECO:0007669"/>
    <property type="project" value="InterPro"/>
</dbReference>
<proteinExistence type="inferred from homology"/>
<dbReference type="AlphaFoldDB" id="A0A0D0DNH2"/>
<protein>
    <submittedName>
        <fullName evidence="4">Uncharacterized protein</fullName>
    </submittedName>
</protein>
<dbReference type="GO" id="GO:0005840">
    <property type="term" value="C:ribosome"/>
    <property type="evidence" value="ECO:0007669"/>
    <property type="project" value="UniProtKB-KW"/>
</dbReference>
<reference evidence="4 5" key="1">
    <citation type="submission" date="2014-04" db="EMBL/GenBank/DDBJ databases">
        <authorList>
            <consortium name="DOE Joint Genome Institute"/>
            <person name="Kuo A."/>
            <person name="Kohler A."/>
            <person name="Jargeat P."/>
            <person name="Nagy L.G."/>
            <person name="Floudas D."/>
            <person name="Copeland A."/>
            <person name="Barry K.W."/>
            <person name="Cichocki N."/>
            <person name="Veneault-Fourrey C."/>
            <person name="LaButti K."/>
            <person name="Lindquist E.A."/>
            <person name="Lipzen A."/>
            <person name="Lundell T."/>
            <person name="Morin E."/>
            <person name="Murat C."/>
            <person name="Sun H."/>
            <person name="Tunlid A."/>
            <person name="Henrissat B."/>
            <person name="Grigoriev I.V."/>
            <person name="Hibbett D.S."/>
            <person name="Martin F."/>
            <person name="Nordberg H.P."/>
            <person name="Cantor M.N."/>
            <person name="Hua S.X."/>
        </authorList>
    </citation>
    <scope>NUCLEOTIDE SEQUENCE [LARGE SCALE GENOMIC DNA]</scope>
    <source>
        <strain evidence="4 5">Ve08.2h10</strain>
    </source>
</reference>
<name>A0A0D0DNH2_9AGAM</name>
<sequence>MSWTRQITSTVLRNAVSPASSRSPARTTCMAFLGGPRHISPRFSHTTTTPIGAYVHSIFADVLDGKEQQAEKLSPAQIWAERSAKLDLPPPPDTWTGRRIPVENGSLQVAFSKLNRRIRSNNMFKEVRLASRHEKRGDKRARLSSERWRKRFADEVRKKVQLVSTIRRRGG</sequence>
<dbReference type="Proteomes" id="UP000054538">
    <property type="component" value="Unassembled WGS sequence"/>
</dbReference>
<evidence type="ECO:0000256" key="3">
    <source>
        <dbReference type="ARBA" id="ARBA00023274"/>
    </source>
</evidence>
<evidence type="ECO:0000256" key="1">
    <source>
        <dbReference type="ARBA" id="ARBA00006640"/>
    </source>
</evidence>
<organism evidence="4 5">
    <name type="scientific">Paxillus rubicundulus Ve08.2h10</name>
    <dbReference type="NCBI Taxonomy" id="930991"/>
    <lineage>
        <taxon>Eukaryota</taxon>
        <taxon>Fungi</taxon>
        <taxon>Dikarya</taxon>
        <taxon>Basidiomycota</taxon>
        <taxon>Agaricomycotina</taxon>
        <taxon>Agaricomycetes</taxon>
        <taxon>Agaricomycetidae</taxon>
        <taxon>Boletales</taxon>
        <taxon>Paxilineae</taxon>
        <taxon>Paxillaceae</taxon>
        <taxon>Paxillus</taxon>
    </lineage>
</organism>
<dbReference type="Pfam" id="PF01165">
    <property type="entry name" value="Ribosomal_S21"/>
    <property type="match status" value="1"/>
</dbReference>
<dbReference type="STRING" id="930991.A0A0D0DNH2"/>
<gene>
    <name evidence="4" type="ORF">PAXRUDRAFT_821714</name>
</gene>
<accession>A0A0D0DNH2</accession>
<dbReference type="HOGENOM" id="CLU_124536_0_0_1"/>
<keyword evidence="3" id="KW-0687">Ribonucleoprotein</keyword>
<evidence type="ECO:0000313" key="4">
    <source>
        <dbReference type="EMBL" id="KIL00423.1"/>
    </source>
</evidence>
<dbReference type="GO" id="GO:0003735">
    <property type="term" value="F:structural constituent of ribosome"/>
    <property type="evidence" value="ECO:0007669"/>
    <property type="project" value="InterPro"/>
</dbReference>
<dbReference type="EMBL" id="KN824834">
    <property type="protein sequence ID" value="KIL00423.1"/>
    <property type="molecule type" value="Genomic_DNA"/>
</dbReference>
<reference evidence="5" key="2">
    <citation type="submission" date="2015-01" db="EMBL/GenBank/DDBJ databases">
        <title>Evolutionary Origins and Diversification of the Mycorrhizal Mutualists.</title>
        <authorList>
            <consortium name="DOE Joint Genome Institute"/>
            <consortium name="Mycorrhizal Genomics Consortium"/>
            <person name="Kohler A."/>
            <person name="Kuo A."/>
            <person name="Nagy L.G."/>
            <person name="Floudas D."/>
            <person name="Copeland A."/>
            <person name="Barry K.W."/>
            <person name="Cichocki N."/>
            <person name="Veneault-Fourrey C."/>
            <person name="LaButti K."/>
            <person name="Lindquist E.A."/>
            <person name="Lipzen A."/>
            <person name="Lundell T."/>
            <person name="Morin E."/>
            <person name="Murat C."/>
            <person name="Riley R."/>
            <person name="Ohm R."/>
            <person name="Sun H."/>
            <person name="Tunlid A."/>
            <person name="Henrissat B."/>
            <person name="Grigoriev I.V."/>
            <person name="Hibbett D.S."/>
            <person name="Martin F."/>
        </authorList>
    </citation>
    <scope>NUCLEOTIDE SEQUENCE [LARGE SCALE GENOMIC DNA]</scope>
    <source>
        <strain evidence="5">Ve08.2h10</strain>
    </source>
</reference>
<dbReference type="GO" id="GO:1990904">
    <property type="term" value="C:ribonucleoprotein complex"/>
    <property type="evidence" value="ECO:0007669"/>
    <property type="project" value="UniProtKB-KW"/>
</dbReference>
<keyword evidence="5" id="KW-1185">Reference proteome</keyword>
<dbReference type="PANTHER" id="PTHR41237">
    <property type="entry name" value="37S RIBOSOMAL PROTEIN MRP21, MITOCHONDRIAL"/>
    <property type="match status" value="1"/>
</dbReference>
<evidence type="ECO:0000256" key="2">
    <source>
        <dbReference type="ARBA" id="ARBA00022980"/>
    </source>
</evidence>
<dbReference type="InterPro" id="IPR001911">
    <property type="entry name" value="Ribosomal_bS21"/>
</dbReference>
<dbReference type="InParanoid" id="A0A0D0DNH2"/>
<comment type="similarity">
    <text evidence="1">Belongs to the bacterial ribosomal protein bS21 family.</text>
</comment>
<dbReference type="InterPro" id="IPR052837">
    <property type="entry name" value="Mitoribosomal_bS21"/>
</dbReference>
<keyword evidence="2" id="KW-0689">Ribosomal protein</keyword>
<dbReference type="OrthoDB" id="2501249at2759"/>
<dbReference type="PANTHER" id="PTHR41237:SF1">
    <property type="entry name" value="SMALL RIBOSOMAL SUBUNIT PROTEIN BS21M"/>
    <property type="match status" value="1"/>
</dbReference>